<dbReference type="PIRSF" id="PIRSF003097">
    <property type="entry name" value="FtsX"/>
    <property type="match status" value="1"/>
</dbReference>
<accession>A0A1G2KP43</accession>
<gene>
    <name evidence="14" type="ORF">A3C07_01090</name>
</gene>
<evidence type="ECO:0000256" key="6">
    <source>
        <dbReference type="ARBA" id="ARBA00022692"/>
    </source>
</evidence>
<proteinExistence type="inferred from homology"/>
<feature type="domain" description="FtsX extracellular" evidence="13">
    <location>
        <begin position="59"/>
        <end position="145"/>
    </location>
</feature>
<dbReference type="PANTHER" id="PTHR47755">
    <property type="entry name" value="CELL DIVISION PROTEIN FTSX"/>
    <property type="match status" value="1"/>
</dbReference>
<comment type="subcellular location">
    <subcellularLocation>
        <location evidence="1">Cell membrane</location>
        <topology evidence="1">Multi-pass membrane protein</topology>
    </subcellularLocation>
</comment>
<keyword evidence="6 11" id="KW-0812">Transmembrane</keyword>
<organism evidence="14 15">
    <name type="scientific">Candidatus Sungbacteria bacterium RIFCSPHIGHO2_02_FULL_47_11</name>
    <dbReference type="NCBI Taxonomy" id="1802270"/>
    <lineage>
        <taxon>Bacteria</taxon>
        <taxon>Candidatus Sungiibacteriota</taxon>
    </lineage>
</organism>
<evidence type="ECO:0000256" key="9">
    <source>
        <dbReference type="ARBA" id="ARBA00023306"/>
    </source>
</evidence>
<dbReference type="InterPro" id="IPR003838">
    <property type="entry name" value="ABC3_permease_C"/>
</dbReference>
<evidence type="ECO:0000256" key="4">
    <source>
        <dbReference type="ARBA" id="ARBA00022475"/>
    </source>
</evidence>
<evidence type="ECO:0000256" key="5">
    <source>
        <dbReference type="ARBA" id="ARBA00022618"/>
    </source>
</evidence>
<sequence>MFLTTLKRVIKAGYLSFKRNGWLSTATVMVMTMALFVLGILIFLGALTTTALDVLESKVDISVYFVSDASEENIFSVKREIEVLPDVSAVSYISKDGALEIFRERHRGSALIIEALDELGENPLEASLNIQARDPSNYSAISTFLLEKNYPAVDKINYFENQVVIDRLAAIFGTVRGGGAVLALMLAFIAVLVAFNTIRLAIYTMREEVGIMRFVGAAAWFIRGPFIVNGILYGTIAAAVTTLIFFPLAWLASPRLLLVLPSFDLFHYFLANILQFFAIMLVAGIGLGVLSSMISIRRYLRV</sequence>
<dbReference type="STRING" id="1802270.A3C07_01090"/>
<reference evidence="14 15" key="1">
    <citation type="journal article" date="2016" name="Nat. Commun.">
        <title>Thousands of microbial genomes shed light on interconnected biogeochemical processes in an aquifer system.</title>
        <authorList>
            <person name="Anantharaman K."/>
            <person name="Brown C.T."/>
            <person name="Hug L.A."/>
            <person name="Sharon I."/>
            <person name="Castelle C.J."/>
            <person name="Probst A.J."/>
            <person name="Thomas B.C."/>
            <person name="Singh A."/>
            <person name="Wilkins M.J."/>
            <person name="Karaoz U."/>
            <person name="Brodie E.L."/>
            <person name="Williams K.H."/>
            <person name="Hubbard S.S."/>
            <person name="Banfield J.F."/>
        </authorList>
    </citation>
    <scope>NUCLEOTIDE SEQUENCE [LARGE SCALE GENOMIC DNA]</scope>
</reference>
<feature type="transmembrane region" description="Helical" evidence="11">
    <location>
        <begin position="273"/>
        <end position="296"/>
    </location>
</feature>
<evidence type="ECO:0000259" key="12">
    <source>
        <dbReference type="Pfam" id="PF02687"/>
    </source>
</evidence>
<evidence type="ECO:0000259" key="13">
    <source>
        <dbReference type="Pfam" id="PF18075"/>
    </source>
</evidence>
<dbReference type="InterPro" id="IPR004513">
    <property type="entry name" value="FtsX"/>
</dbReference>
<evidence type="ECO:0000313" key="15">
    <source>
        <dbReference type="Proteomes" id="UP000179023"/>
    </source>
</evidence>
<dbReference type="Pfam" id="PF02687">
    <property type="entry name" value="FtsX"/>
    <property type="match status" value="1"/>
</dbReference>
<keyword evidence="9 10" id="KW-0131">Cell cycle</keyword>
<evidence type="ECO:0000256" key="8">
    <source>
        <dbReference type="ARBA" id="ARBA00023136"/>
    </source>
</evidence>
<dbReference type="AlphaFoldDB" id="A0A1G2KP43"/>
<comment type="similarity">
    <text evidence="2 10">Belongs to the ABC-4 integral membrane protein family. FtsX subfamily.</text>
</comment>
<keyword evidence="7 11" id="KW-1133">Transmembrane helix</keyword>
<dbReference type="Gene3D" id="3.30.70.3040">
    <property type="match status" value="1"/>
</dbReference>
<protein>
    <recommendedName>
        <fullName evidence="3 10">Cell division protein FtsX</fullName>
    </recommendedName>
</protein>
<feature type="domain" description="ABC3 transporter permease C-terminal" evidence="12">
    <location>
        <begin position="181"/>
        <end position="301"/>
    </location>
</feature>
<dbReference type="Proteomes" id="UP000179023">
    <property type="component" value="Unassembled WGS sequence"/>
</dbReference>
<feature type="transmembrane region" description="Helical" evidence="11">
    <location>
        <begin position="21"/>
        <end position="47"/>
    </location>
</feature>
<keyword evidence="8 10" id="KW-0472">Membrane</keyword>
<evidence type="ECO:0000256" key="1">
    <source>
        <dbReference type="ARBA" id="ARBA00004651"/>
    </source>
</evidence>
<keyword evidence="4 10" id="KW-1003">Cell membrane</keyword>
<dbReference type="InterPro" id="IPR040690">
    <property type="entry name" value="FtsX_ECD"/>
</dbReference>
<evidence type="ECO:0000313" key="14">
    <source>
        <dbReference type="EMBL" id="OHA00432.1"/>
    </source>
</evidence>
<evidence type="ECO:0000256" key="3">
    <source>
        <dbReference type="ARBA" id="ARBA00021907"/>
    </source>
</evidence>
<comment type="caution">
    <text evidence="14">The sequence shown here is derived from an EMBL/GenBank/DDBJ whole genome shotgun (WGS) entry which is preliminary data.</text>
</comment>
<feature type="transmembrane region" description="Helical" evidence="11">
    <location>
        <begin position="226"/>
        <end position="253"/>
    </location>
</feature>
<keyword evidence="5 10" id="KW-0132">Cell division</keyword>
<dbReference type="PANTHER" id="PTHR47755:SF1">
    <property type="entry name" value="CELL DIVISION PROTEIN FTSX"/>
    <property type="match status" value="1"/>
</dbReference>
<dbReference type="GO" id="GO:0051301">
    <property type="term" value="P:cell division"/>
    <property type="evidence" value="ECO:0007669"/>
    <property type="project" value="UniProtKB-KW"/>
</dbReference>
<feature type="transmembrane region" description="Helical" evidence="11">
    <location>
        <begin position="180"/>
        <end position="205"/>
    </location>
</feature>
<dbReference type="GO" id="GO:0005886">
    <property type="term" value="C:plasma membrane"/>
    <property type="evidence" value="ECO:0007669"/>
    <property type="project" value="UniProtKB-SubCell"/>
</dbReference>
<evidence type="ECO:0000256" key="10">
    <source>
        <dbReference type="PIRNR" id="PIRNR003097"/>
    </source>
</evidence>
<dbReference type="Pfam" id="PF18075">
    <property type="entry name" value="FtsX_ECD"/>
    <property type="match status" value="1"/>
</dbReference>
<evidence type="ECO:0000256" key="2">
    <source>
        <dbReference type="ARBA" id="ARBA00007379"/>
    </source>
</evidence>
<name>A0A1G2KP43_9BACT</name>
<evidence type="ECO:0000256" key="7">
    <source>
        <dbReference type="ARBA" id="ARBA00022989"/>
    </source>
</evidence>
<evidence type="ECO:0000256" key="11">
    <source>
        <dbReference type="SAM" id="Phobius"/>
    </source>
</evidence>
<dbReference type="EMBL" id="MHQI01000015">
    <property type="protein sequence ID" value="OHA00432.1"/>
    <property type="molecule type" value="Genomic_DNA"/>
</dbReference>